<evidence type="ECO:0000313" key="6">
    <source>
        <dbReference type="EMBL" id="KAK3105923.1"/>
    </source>
</evidence>
<keyword evidence="3" id="KW-0479">Metal-binding</keyword>
<dbReference type="SUPFAM" id="SSF53649">
    <property type="entry name" value="Alkaline phosphatase-like"/>
    <property type="match status" value="2"/>
</dbReference>
<evidence type="ECO:0000256" key="3">
    <source>
        <dbReference type="ARBA" id="ARBA00022723"/>
    </source>
</evidence>
<dbReference type="Proteomes" id="UP001186944">
    <property type="component" value="Unassembled WGS sequence"/>
</dbReference>
<dbReference type="PANTHER" id="PTHR45953">
    <property type="entry name" value="IDURONATE 2-SULFATASE"/>
    <property type="match status" value="1"/>
</dbReference>
<dbReference type="InterPro" id="IPR017850">
    <property type="entry name" value="Alkaline_phosphatase_core_sf"/>
</dbReference>
<name>A0AA89CCL5_PINIB</name>
<evidence type="ECO:0000313" key="7">
    <source>
        <dbReference type="Proteomes" id="UP001186944"/>
    </source>
</evidence>
<comment type="caution">
    <text evidence="6">The sequence shown here is derived from an EMBL/GenBank/DDBJ whole genome shotgun (WGS) entry which is preliminary data.</text>
</comment>
<comment type="cofactor">
    <cofactor evidence="1">
        <name>Ca(2+)</name>
        <dbReference type="ChEBI" id="CHEBI:29108"/>
    </cofactor>
</comment>
<dbReference type="GO" id="GO:0005737">
    <property type="term" value="C:cytoplasm"/>
    <property type="evidence" value="ECO:0007669"/>
    <property type="project" value="TreeGrafter"/>
</dbReference>
<feature type="domain" description="Sulfatase N-terminal" evidence="5">
    <location>
        <begin position="284"/>
        <end position="415"/>
    </location>
</feature>
<organism evidence="6 7">
    <name type="scientific">Pinctada imbricata</name>
    <name type="common">Atlantic pearl-oyster</name>
    <name type="synonym">Pinctada martensii</name>
    <dbReference type="NCBI Taxonomy" id="66713"/>
    <lineage>
        <taxon>Eukaryota</taxon>
        <taxon>Metazoa</taxon>
        <taxon>Spiralia</taxon>
        <taxon>Lophotrochozoa</taxon>
        <taxon>Mollusca</taxon>
        <taxon>Bivalvia</taxon>
        <taxon>Autobranchia</taxon>
        <taxon>Pteriomorphia</taxon>
        <taxon>Pterioida</taxon>
        <taxon>Pterioidea</taxon>
        <taxon>Pteriidae</taxon>
        <taxon>Pinctada</taxon>
    </lineage>
</organism>
<dbReference type="AlphaFoldDB" id="A0AA89CCL5"/>
<proteinExistence type="inferred from homology"/>
<evidence type="ECO:0000256" key="1">
    <source>
        <dbReference type="ARBA" id="ARBA00001913"/>
    </source>
</evidence>
<evidence type="ECO:0000256" key="2">
    <source>
        <dbReference type="ARBA" id="ARBA00008779"/>
    </source>
</evidence>
<dbReference type="Gene3D" id="3.40.720.10">
    <property type="entry name" value="Alkaline Phosphatase, subunit A"/>
    <property type="match status" value="2"/>
</dbReference>
<dbReference type="GO" id="GO:0008484">
    <property type="term" value="F:sulfuric ester hydrolase activity"/>
    <property type="evidence" value="ECO:0007669"/>
    <property type="project" value="TreeGrafter"/>
</dbReference>
<reference evidence="6" key="1">
    <citation type="submission" date="2019-08" db="EMBL/GenBank/DDBJ databases">
        <title>The improved chromosome-level genome for the pearl oyster Pinctada fucata martensii using PacBio sequencing and Hi-C.</title>
        <authorList>
            <person name="Zheng Z."/>
        </authorList>
    </citation>
    <scope>NUCLEOTIDE SEQUENCE</scope>
    <source>
        <strain evidence="6">ZZ-2019</strain>
        <tissue evidence="6">Adductor muscle</tissue>
    </source>
</reference>
<accession>A0AA89CCL5</accession>
<gene>
    <name evidence="6" type="ORF">FSP39_008641</name>
</gene>
<evidence type="ECO:0000256" key="4">
    <source>
        <dbReference type="ARBA" id="ARBA00022801"/>
    </source>
</evidence>
<dbReference type="GO" id="GO:0046872">
    <property type="term" value="F:metal ion binding"/>
    <property type="evidence" value="ECO:0007669"/>
    <property type="project" value="UniProtKB-KW"/>
</dbReference>
<feature type="domain" description="Sulfatase N-terminal" evidence="5">
    <location>
        <begin position="51"/>
        <end position="155"/>
    </location>
</feature>
<protein>
    <recommendedName>
        <fullName evidence="5">Sulfatase N-terminal domain-containing protein</fullName>
    </recommendedName>
</protein>
<keyword evidence="7" id="KW-1185">Reference proteome</keyword>
<dbReference type="InterPro" id="IPR000917">
    <property type="entry name" value="Sulfatase_N"/>
</dbReference>
<comment type="similarity">
    <text evidence="2">Belongs to the sulfatase family.</text>
</comment>
<dbReference type="Pfam" id="PF00884">
    <property type="entry name" value="Sulfatase"/>
    <property type="match status" value="2"/>
</dbReference>
<sequence length="573" mass="65057">MLRYYPRENISFPDNQYPPHNMPLVAWSNCHEFVNLGYLRNENVTISINSTFPEKLVLDLRRAYFSSVSWIDSLVGRVLTELQTLDLADNTVVSLVGDHGWQLGEHGEWCKSTNFELSTRVPMMLHIPVVTDKGIVSEQVAELVDLFPTITDAVGLCELCVEGLRLLPMISNPNKPLKAAAFSLHRRHVNSTATAMGYSIRTQRYRYTEWVKFSDGPLFETDWSVLFGVELYDHQTDPDEIINRAHYESYREVRHTLSKQLRDGWRQSVHTLPDNQYPPHNMPLVAWSNCYEFVNFGYLRNENVTISINSTFPEKLVLDLRRAYFSSVSWVDSLVGRVLTELQTLGLADNTVVSLVGDHGWQLGEHGEWCKSTNFELSTRVPMMLHIPGVTNNGIVSEQIAELVDLFPTITDAVGLGPLSTCPENSSKIELCAEGVSLLPMISNPNKPLKKAAFSLHRRQVNSTATAMGYSIRTQQYRYTEWVKFSDGPLFETDWSVLFGVELYDHGTDPDENINKAHYESYREVRHTLSKQLRDGWRQSVYAVSGVTGMEGRMDNGLVLLGLLITLSIIKTE</sequence>
<keyword evidence="4" id="KW-0378">Hydrolase</keyword>
<evidence type="ECO:0000259" key="5">
    <source>
        <dbReference type="Pfam" id="PF00884"/>
    </source>
</evidence>
<dbReference type="PANTHER" id="PTHR45953:SF1">
    <property type="entry name" value="IDURONATE 2-SULFATASE"/>
    <property type="match status" value="1"/>
</dbReference>
<dbReference type="EMBL" id="VSWD01000003">
    <property type="protein sequence ID" value="KAK3105923.1"/>
    <property type="molecule type" value="Genomic_DNA"/>
</dbReference>